<dbReference type="AlphaFoldDB" id="C7J317"/>
<dbReference type="Gene3D" id="3.40.50.1000">
    <property type="entry name" value="HAD superfamily/HAD-like"/>
    <property type="match status" value="1"/>
</dbReference>
<sequence length="64" mass="7418">TNVRSGNITTISEDLGQVEYILSDGTGTLTENRMIFRRCCMSDTLWRKQWGCFKRCQTSRCCFV</sequence>
<proteinExistence type="predicted"/>
<dbReference type="EMBL" id="AP008211">
    <property type="protein sequence ID" value="BAH93091.1"/>
    <property type="molecule type" value="Genomic_DNA"/>
</dbReference>
<accession>C7J317</accession>
<dbReference type="InterPro" id="IPR023299">
    <property type="entry name" value="ATPase_P-typ_cyto_dom_N"/>
</dbReference>
<evidence type="ECO:0000313" key="2">
    <source>
        <dbReference type="Proteomes" id="UP000000763"/>
    </source>
</evidence>
<dbReference type="Gene3D" id="3.40.1110.10">
    <property type="entry name" value="Calcium-transporting ATPase, cytoplasmic domain N"/>
    <property type="match status" value="1"/>
</dbReference>
<protein>
    <submittedName>
        <fullName evidence="1">Os05g0335401 protein</fullName>
    </submittedName>
</protein>
<dbReference type="InterPro" id="IPR023214">
    <property type="entry name" value="HAD_sf"/>
</dbReference>
<name>C7J317_ORYSJ</name>
<gene>
    <name evidence="1" type="ordered locus">Os05g0335401</name>
</gene>
<organism evidence="1 2">
    <name type="scientific">Oryza sativa subsp. japonica</name>
    <name type="common">Rice</name>
    <dbReference type="NCBI Taxonomy" id="39947"/>
    <lineage>
        <taxon>Eukaryota</taxon>
        <taxon>Viridiplantae</taxon>
        <taxon>Streptophyta</taxon>
        <taxon>Embryophyta</taxon>
        <taxon>Tracheophyta</taxon>
        <taxon>Spermatophyta</taxon>
        <taxon>Magnoliopsida</taxon>
        <taxon>Liliopsida</taxon>
        <taxon>Poales</taxon>
        <taxon>Poaceae</taxon>
        <taxon>BOP clade</taxon>
        <taxon>Oryzoideae</taxon>
        <taxon>Oryzeae</taxon>
        <taxon>Oryzinae</taxon>
        <taxon>Oryza</taxon>
        <taxon>Oryza sativa</taxon>
    </lineage>
</organism>
<dbReference type="PANTHER" id="PTHR24092:SF199">
    <property type="entry name" value="PHOSPHOLIPID-TRANSPORTING ATPASE"/>
    <property type="match status" value="1"/>
</dbReference>
<evidence type="ECO:0000313" key="1">
    <source>
        <dbReference type="EMBL" id="BAH93091.1"/>
    </source>
</evidence>
<dbReference type="KEGG" id="dosa:Os05g0335401"/>
<dbReference type="Proteomes" id="UP000000763">
    <property type="component" value="Chromosome 5"/>
</dbReference>
<feature type="non-terminal residue" evidence="1">
    <location>
        <position position="1"/>
    </location>
</feature>
<reference evidence="2" key="2">
    <citation type="journal article" date="2008" name="Nucleic Acids Res.">
        <title>The rice annotation project database (RAP-DB): 2008 update.</title>
        <authorList>
            <consortium name="The rice annotation project (RAP)"/>
        </authorList>
    </citation>
    <scope>GENOME REANNOTATION</scope>
    <source>
        <strain evidence="2">cv. Nipponbare</strain>
    </source>
</reference>
<reference evidence="1 2" key="1">
    <citation type="journal article" date="2005" name="Nature">
        <title>The map-based sequence of the rice genome.</title>
        <authorList>
            <consortium name="International rice genome sequencing project (IRGSP)"/>
            <person name="Matsumoto T."/>
            <person name="Wu J."/>
            <person name="Kanamori H."/>
            <person name="Katayose Y."/>
            <person name="Fujisawa M."/>
            <person name="Namiki N."/>
            <person name="Mizuno H."/>
            <person name="Yamamoto K."/>
            <person name="Antonio B.A."/>
            <person name="Baba T."/>
            <person name="Sakata K."/>
            <person name="Nagamura Y."/>
            <person name="Aoki H."/>
            <person name="Arikawa K."/>
            <person name="Arita K."/>
            <person name="Bito T."/>
            <person name="Chiden Y."/>
            <person name="Fujitsuka N."/>
            <person name="Fukunaka R."/>
            <person name="Hamada M."/>
            <person name="Harada C."/>
            <person name="Hayashi A."/>
            <person name="Hijishita S."/>
            <person name="Honda M."/>
            <person name="Hosokawa S."/>
            <person name="Ichikawa Y."/>
            <person name="Idonuma A."/>
            <person name="Iijima M."/>
            <person name="Ikeda M."/>
            <person name="Ikeno M."/>
            <person name="Ito K."/>
            <person name="Ito S."/>
            <person name="Ito T."/>
            <person name="Ito Y."/>
            <person name="Ito Y."/>
            <person name="Iwabuchi A."/>
            <person name="Kamiya K."/>
            <person name="Karasawa W."/>
            <person name="Kurita K."/>
            <person name="Katagiri S."/>
            <person name="Kikuta A."/>
            <person name="Kobayashi H."/>
            <person name="Kobayashi N."/>
            <person name="Machita K."/>
            <person name="Maehara T."/>
            <person name="Masukawa M."/>
            <person name="Mizubayashi T."/>
            <person name="Mukai Y."/>
            <person name="Nagasaki H."/>
            <person name="Nagata Y."/>
            <person name="Naito S."/>
            <person name="Nakashima M."/>
            <person name="Nakama Y."/>
            <person name="Nakamichi Y."/>
            <person name="Nakamura M."/>
            <person name="Meguro A."/>
            <person name="Negishi M."/>
            <person name="Ohta I."/>
            <person name="Ohta T."/>
            <person name="Okamoto M."/>
            <person name="Ono N."/>
            <person name="Saji S."/>
            <person name="Sakaguchi M."/>
            <person name="Sakai K."/>
            <person name="Shibata M."/>
            <person name="Shimokawa T."/>
            <person name="Song J."/>
            <person name="Takazaki Y."/>
            <person name="Terasawa K."/>
            <person name="Tsugane M."/>
            <person name="Tsuji K."/>
            <person name="Ueda S."/>
            <person name="Waki K."/>
            <person name="Yamagata H."/>
            <person name="Yamamoto M."/>
            <person name="Yamamoto S."/>
            <person name="Yamane H."/>
            <person name="Yoshiki S."/>
            <person name="Yoshihara R."/>
            <person name="Yukawa K."/>
            <person name="Zhong H."/>
            <person name="Yano M."/>
            <person name="Yuan Q."/>
            <person name="Ouyang S."/>
            <person name="Liu J."/>
            <person name="Jones K.M."/>
            <person name="Gansberger K."/>
            <person name="Moffat K."/>
            <person name="Hill J."/>
            <person name="Bera J."/>
            <person name="Fadrosh D."/>
            <person name="Jin S."/>
            <person name="Johri S."/>
            <person name="Kim M."/>
            <person name="Overton L."/>
            <person name="Reardon M."/>
            <person name="Tsitrin T."/>
            <person name="Vuong H."/>
            <person name="Weaver B."/>
            <person name="Ciecko A."/>
            <person name="Tallon L."/>
            <person name="Jackson J."/>
            <person name="Pai G."/>
            <person name="Aken S.V."/>
            <person name="Utterback T."/>
            <person name="Reidmuller S."/>
            <person name="Feldblyum T."/>
            <person name="Hsiao J."/>
            <person name="Zismann V."/>
            <person name="Iobst S."/>
            <person name="de Vazeille A.R."/>
            <person name="Buell C.R."/>
            <person name="Ying K."/>
            <person name="Li Y."/>
            <person name="Lu T."/>
            <person name="Huang Y."/>
            <person name="Zhao Q."/>
            <person name="Feng Q."/>
            <person name="Zhang L."/>
            <person name="Zhu J."/>
            <person name="Weng Q."/>
            <person name="Mu J."/>
            <person name="Lu Y."/>
            <person name="Fan D."/>
            <person name="Liu Y."/>
            <person name="Guan J."/>
            <person name="Zhang Y."/>
            <person name="Yu S."/>
            <person name="Liu X."/>
            <person name="Zhang Y."/>
            <person name="Hong G."/>
            <person name="Han B."/>
            <person name="Choisne N."/>
            <person name="Demange N."/>
            <person name="Orjeda G."/>
            <person name="Samain S."/>
            <person name="Cattolico L."/>
            <person name="Pelletier E."/>
            <person name="Couloux A."/>
            <person name="Segurens B."/>
            <person name="Wincker P."/>
            <person name="D'Hont A."/>
            <person name="Scarpelli C."/>
            <person name="Weissenbach J."/>
            <person name="Salanoubat M."/>
            <person name="Quetier F."/>
            <person name="Yu Y."/>
            <person name="Kim H.R."/>
            <person name="Rambo T."/>
            <person name="Currie J."/>
            <person name="Collura K."/>
            <person name="Luo M."/>
            <person name="Yang T."/>
            <person name="Ammiraju J.S.S."/>
            <person name="Engler F."/>
            <person name="Soderlund C."/>
            <person name="Wing R.A."/>
            <person name="Palmer L.E."/>
            <person name="de la Bastide M."/>
            <person name="Spiegel L."/>
            <person name="Nascimento L."/>
            <person name="Zutavern T."/>
            <person name="O'Shaughnessy A."/>
            <person name="Dike S."/>
            <person name="Dedhia N."/>
            <person name="Preston R."/>
            <person name="Balija V."/>
            <person name="McCombie W.R."/>
            <person name="Chow T."/>
            <person name="Chen H."/>
            <person name="Chung M."/>
            <person name="Chen C."/>
            <person name="Shaw J."/>
            <person name="Wu H."/>
            <person name="Hsiao K."/>
            <person name="Chao Y."/>
            <person name="Chu M."/>
            <person name="Cheng C."/>
            <person name="Hour A."/>
            <person name="Lee P."/>
            <person name="Lin S."/>
            <person name="Lin Y."/>
            <person name="Liou J."/>
            <person name="Liu S."/>
            <person name="Hsing Y."/>
            <person name="Raghuvanshi S."/>
            <person name="Mohanty A."/>
            <person name="Bharti A.K."/>
            <person name="Gaur A."/>
            <person name="Gupta V."/>
            <person name="Kumar D."/>
            <person name="Ravi V."/>
            <person name="Vij S."/>
            <person name="Kapur A."/>
            <person name="Khurana P."/>
            <person name="Khurana P."/>
            <person name="Khurana J.P."/>
            <person name="Tyagi A.K."/>
            <person name="Gaikwad K."/>
            <person name="Singh A."/>
            <person name="Dalal V."/>
            <person name="Srivastava S."/>
            <person name="Dixit A."/>
            <person name="Pal A.K."/>
            <person name="Ghazi I.A."/>
            <person name="Yadav M."/>
            <person name="Pandit A."/>
            <person name="Bhargava A."/>
            <person name="Sureshbabu K."/>
            <person name="Batra K."/>
            <person name="Sharma T.R."/>
            <person name="Mohapatra T."/>
            <person name="Singh N.K."/>
            <person name="Messing J."/>
            <person name="Nelson A.B."/>
            <person name="Fuks G."/>
            <person name="Kavchok S."/>
            <person name="Keizer G."/>
            <person name="Linton E."/>
            <person name="Llaca V."/>
            <person name="Song R."/>
            <person name="Tanyolac B."/>
            <person name="Young S."/>
            <person name="Ho-Il K."/>
            <person name="Hahn J.H."/>
            <person name="Sangsakoo G."/>
            <person name="Vanavichit A."/>
            <person name="de Mattos Luiz.A.T."/>
            <person name="Zimmer P.D."/>
            <person name="Malone G."/>
            <person name="Dellagostin O."/>
            <person name="de Oliveira A.C."/>
            <person name="Bevan M."/>
            <person name="Bancroft I."/>
            <person name="Minx P."/>
            <person name="Cordum H."/>
            <person name="Wilson R."/>
            <person name="Cheng Z."/>
            <person name="Jin W."/>
            <person name="Jiang J."/>
            <person name="Leong S.A."/>
            <person name="Iwama H."/>
            <person name="Gojobori T."/>
            <person name="Itoh T."/>
            <person name="Niimura Y."/>
            <person name="Fujii Y."/>
            <person name="Habara T."/>
            <person name="Sakai H."/>
            <person name="Sato Y."/>
            <person name="Wilson G."/>
            <person name="Kumar K."/>
            <person name="McCouch S."/>
            <person name="Juretic N."/>
            <person name="Hoen D."/>
            <person name="Wright S."/>
            <person name="Bruskiewich R."/>
            <person name="Bureau T."/>
            <person name="Miyao A."/>
            <person name="Hirochika H."/>
            <person name="Nishikawa T."/>
            <person name="Kadowaki K."/>
            <person name="Sugiura M."/>
            <person name="Burr B."/>
            <person name="Sasaki T."/>
        </authorList>
    </citation>
    <scope>NUCLEOTIDE SEQUENCE [LARGE SCALE GENOMIC DNA]</scope>
    <source>
        <strain evidence="2">cv. Nipponbare</strain>
    </source>
</reference>
<dbReference type="GO" id="GO:0000166">
    <property type="term" value="F:nucleotide binding"/>
    <property type="evidence" value="ECO:0007669"/>
    <property type="project" value="InterPro"/>
</dbReference>
<dbReference type="PANTHER" id="PTHR24092">
    <property type="entry name" value="PROBABLE PHOSPHOLIPID-TRANSPORTING ATPASE"/>
    <property type="match status" value="1"/>
</dbReference>